<dbReference type="Proteomes" id="UP001189429">
    <property type="component" value="Unassembled WGS sequence"/>
</dbReference>
<evidence type="ECO:0000256" key="1">
    <source>
        <dbReference type="SAM" id="MobiDB-lite"/>
    </source>
</evidence>
<dbReference type="PANTHER" id="PTHR12197">
    <property type="entry name" value="HISTONE-LYSINE N-METHYLTRANSFERASE SMYD"/>
    <property type="match status" value="1"/>
</dbReference>
<keyword evidence="4" id="KW-1185">Reference proteome</keyword>
<accession>A0ABN9VTZ4</accession>
<feature type="compositionally biased region" description="Low complexity" evidence="1">
    <location>
        <begin position="372"/>
        <end position="394"/>
    </location>
</feature>
<reference evidence="3" key="1">
    <citation type="submission" date="2023-10" db="EMBL/GenBank/DDBJ databases">
        <authorList>
            <person name="Chen Y."/>
            <person name="Shah S."/>
            <person name="Dougan E. K."/>
            <person name="Thang M."/>
            <person name="Chan C."/>
        </authorList>
    </citation>
    <scope>NUCLEOTIDE SEQUENCE [LARGE SCALE GENOMIC DNA]</scope>
</reference>
<gene>
    <name evidence="3" type="ORF">PCOR1329_LOCUS61183</name>
</gene>
<comment type="caution">
    <text evidence="3">The sequence shown here is derived from an EMBL/GenBank/DDBJ whole genome shotgun (WGS) entry which is preliminary data.</text>
</comment>
<dbReference type="CDD" id="cd20071">
    <property type="entry name" value="SET_SMYD"/>
    <property type="match status" value="1"/>
</dbReference>
<evidence type="ECO:0000313" key="4">
    <source>
        <dbReference type="Proteomes" id="UP001189429"/>
    </source>
</evidence>
<dbReference type="Gene3D" id="2.170.270.10">
    <property type="entry name" value="SET domain"/>
    <property type="match status" value="1"/>
</dbReference>
<dbReference type="SUPFAM" id="SSF82199">
    <property type="entry name" value="SET domain"/>
    <property type="match status" value="1"/>
</dbReference>
<dbReference type="Pfam" id="PF00856">
    <property type="entry name" value="SET"/>
    <property type="match status" value="1"/>
</dbReference>
<proteinExistence type="predicted"/>
<organism evidence="3 4">
    <name type="scientific">Prorocentrum cordatum</name>
    <dbReference type="NCBI Taxonomy" id="2364126"/>
    <lineage>
        <taxon>Eukaryota</taxon>
        <taxon>Sar</taxon>
        <taxon>Alveolata</taxon>
        <taxon>Dinophyceae</taxon>
        <taxon>Prorocentrales</taxon>
        <taxon>Prorocentraceae</taxon>
        <taxon>Prorocentrum</taxon>
    </lineage>
</organism>
<feature type="domain" description="SET" evidence="2">
    <location>
        <begin position="1"/>
        <end position="189"/>
    </location>
</feature>
<feature type="region of interest" description="Disordered" evidence="1">
    <location>
        <begin position="359"/>
        <end position="417"/>
    </location>
</feature>
<name>A0ABN9VTZ4_9DINO</name>
<feature type="non-terminal residue" evidence="3">
    <location>
        <position position="1"/>
    </location>
</feature>
<evidence type="ECO:0000313" key="3">
    <source>
        <dbReference type="EMBL" id="CAK0877009.1"/>
    </source>
</evidence>
<evidence type="ECO:0000259" key="2">
    <source>
        <dbReference type="PROSITE" id="PS50280"/>
    </source>
</evidence>
<dbReference type="PROSITE" id="PS50280">
    <property type="entry name" value="SET"/>
    <property type="match status" value="1"/>
</dbReference>
<dbReference type="EMBL" id="CAUYUJ010017693">
    <property type="protein sequence ID" value="CAK0877009.1"/>
    <property type="molecule type" value="Genomic_DNA"/>
</dbReference>
<dbReference type="InterPro" id="IPR046341">
    <property type="entry name" value="SET_dom_sf"/>
</dbReference>
<protein>
    <recommendedName>
        <fullName evidence="2">SET domain-containing protein</fullName>
    </recommendedName>
</protein>
<sequence length="525" mass="58461">GRVLNARVPFRPGEVIFEERPLHIVTEDSQNEAFKLVRRLCRQDPDNFFQEPLWYWAAVCSLTSEQVQPGPKKGSLPRVTADQQRRLLCLYHEPVDEASEAVERLVRELRLNVSAVLLEELLQAWILNCFDHSEAPQGYAAYFGSSFMSHSCQPNAIWHFAEGTSTPDTFVLVARRDIASGDEVCISYVSERVLLQSSSARKKELQSSKKFICTCERCGPGAALPDQCRGFRCPHCGQGVVFHPGPLRGGLLSEGVCPACGRAAGKLAEWLLEEESWLHQQLNGLDESTEKKRISSVLTEKEVQLLLARTGDGETGSVGLQHWLCDRLWGHLADWYDQTGRREDARRMMRRRVDYQRRAFQGLNGEPRRRSSGVSMNSRSSARNSRSGAGRPSPARGAHRGRQPAAPRQLGPAPIQEVRAGSSESSCLCVVVSFLAELAWTLESQADMLLRHLGVEPRGKRPPHLDEAARGRAAAQALPLLEEATATLRQMFGELHEYHRDVERKRARLSCHLSSAATAPPAPPA</sequence>
<dbReference type="InterPro" id="IPR050869">
    <property type="entry name" value="H3K4_H4K5_MeTrfase"/>
</dbReference>
<dbReference type="InterPro" id="IPR001214">
    <property type="entry name" value="SET_dom"/>
</dbReference>